<name>A0A7C1T9H5_9HYPH</name>
<organism evidence="1">
    <name type="scientific">Agrobacterium albertimagni</name>
    <dbReference type="NCBI Taxonomy" id="147266"/>
    <lineage>
        <taxon>Bacteria</taxon>
        <taxon>Pseudomonadati</taxon>
        <taxon>Pseudomonadota</taxon>
        <taxon>Alphaproteobacteria</taxon>
        <taxon>Hyphomicrobiales</taxon>
        <taxon>Rhizobiaceae</taxon>
        <taxon>Rhizobium/Agrobacterium group</taxon>
        <taxon>Agrobacterium</taxon>
    </lineage>
</organism>
<evidence type="ECO:0000313" key="1">
    <source>
        <dbReference type="EMBL" id="HEB45204.1"/>
    </source>
</evidence>
<gene>
    <name evidence="1" type="ORF">ENP70_16255</name>
</gene>
<proteinExistence type="predicted"/>
<comment type="caution">
    <text evidence="1">The sequence shown here is derived from an EMBL/GenBank/DDBJ whole genome shotgun (WGS) entry which is preliminary data.</text>
</comment>
<dbReference type="EMBL" id="DSKI01000834">
    <property type="protein sequence ID" value="HEB45204.1"/>
    <property type="molecule type" value="Genomic_DNA"/>
</dbReference>
<dbReference type="AlphaFoldDB" id="A0A7C1T9H5"/>
<reference evidence="1" key="1">
    <citation type="journal article" date="2020" name="mSystems">
        <title>Genome- and Community-Level Interaction Insights into Carbon Utilization and Element Cycling Functions of Hydrothermarchaeota in Hydrothermal Sediment.</title>
        <authorList>
            <person name="Zhou Z."/>
            <person name="Liu Y."/>
            <person name="Xu W."/>
            <person name="Pan J."/>
            <person name="Luo Z.H."/>
            <person name="Li M."/>
        </authorList>
    </citation>
    <scope>NUCLEOTIDE SEQUENCE [LARGE SCALE GENOMIC DNA]</scope>
    <source>
        <strain evidence="1">SpSt-243</strain>
    </source>
</reference>
<sequence>MTMHESKVLLNTFWDLSVDVQQAVARFLVGSKLGEIIVAKAHGVTEIEINYFRHGAVYKLIWDDTTKKLLGGTEAVVINEVLSGLTPEARKIVENGGHTIRHIKIKHADFDDREYLHVQYLGEDRHITGRKLEMDGGQFVKQYRAA</sequence>
<accession>A0A7C1T9H5</accession>
<protein>
    <submittedName>
        <fullName evidence="1">Uncharacterized protein</fullName>
    </submittedName>
</protein>